<dbReference type="KEGG" id="mpof:MPOR_20070"/>
<sequence>MKLSTWTATVLATPAVATGVCLLCASTAQAAPDDAGPETSSAAASSAADTSASTSTDSDDASGNSRANETADGTGSGGDADDAGDSGSLDNGDQDLDADDAELDAEIADEDLDDSHVDPGPHYVPTTVRDTLVTGDAIDVDGDGVDDGPVDEDDEDTPADDEPADDDDDPVDTVPVALEQISDAKEDLREATWDSGNVLAGLAAMLPQMYLSGASASLERWQLNHALLQQRYAETYDDPFAHWLAGARIENSIQRTIRVQDQLEAAEKLLTVVGWFGAASQMEAIGQLIGTAADNGLVYQVVKMELQYNGNNPVRTEPVIYLSINGGEPAPVLVDTGSLGLIIDPRWVGVDNVDEPTGYGWASYGDGSSEFLWESYDLPIGLDGVESSATEVLVVALQSVQGFTEYNGDYAGVFGIGANAGSPGSTNPFLAMPGMLSRGVLFDERRRRLILGPNPYGARTTIPGAPSSQLQVQIGDGEMTLVDTWVDSGGILGSVPDNVYGDGPEVPPGTVVSVYTEDGETLLYSYTTTRKNTLSVNDSEDDPRFNTGFTPFSLGTLYFSFAGEGTTSFNY</sequence>
<feature type="region of interest" description="Disordered" evidence="1">
    <location>
        <begin position="30"/>
        <end position="97"/>
    </location>
</feature>
<dbReference type="AlphaFoldDB" id="A0A6N4V8P1"/>
<dbReference type="Proteomes" id="UP000466785">
    <property type="component" value="Chromosome"/>
</dbReference>
<dbReference type="GO" id="GO:0004190">
    <property type="term" value="F:aspartic-type endopeptidase activity"/>
    <property type="evidence" value="ECO:0007669"/>
    <property type="project" value="InterPro"/>
</dbReference>
<keyword evidence="5" id="KW-1185">Reference proteome</keyword>
<dbReference type="RefSeq" id="WP_163673458.1">
    <property type="nucleotide sequence ID" value="NZ_AP022570.1"/>
</dbReference>
<dbReference type="Gene3D" id="2.40.70.10">
    <property type="entry name" value="Acid Proteases"/>
    <property type="match status" value="1"/>
</dbReference>
<keyword evidence="2" id="KW-0732">Signal</keyword>
<feature type="signal peptide" evidence="2">
    <location>
        <begin position="1"/>
        <end position="30"/>
    </location>
</feature>
<name>A0A6N4V8P1_9MYCO</name>
<feature type="compositionally biased region" description="Acidic residues" evidence="1">
    <location>
        <begin position="138"/>
        <end position="171"/>
    </location>
</feature>
<evidence type="ECO:0000256" key="1">
    <source>
        <dbReference type="SAM" id="MobiDB-lite"/>
    </source>
</evidence>
<organism evidence="4 5">
    <name type="scientific">Mycolicibacterium poriferae</name>
    <dbReference type="NCBI Taxonomy" id="39694"/>
    <lineage>
        <taxon>Bacteria</taxon>
        <taxon>Bacillati</taxon>
        <taxon>Actinomycetota</taxon>
        <taxon>Actinomycetes</taxon>
        <taxon>Mycobacteriales</taxon>
        <taxon>Mycobacteriaceae</taxon>
        <taxon>Mycolicibacterium</taxon>
    </lineage>
</organism>
<dbReference type="NCBIfam" id="NF038019">
    <property type="entry name" value="PE_process_PecA"/>
    <property type="match status" value="1"/>
</dbReference>
<protein>
    <recommendedName>
        <fullName evidence="3">PE cleavage protein A C-terminal domain-containing protein</fullName>
    </recommendedName>
</protein>
<evidence type="ECO:0000259" key="3">
    <source>
        <dbReference type="Pfam" id="PF20729"/>
    </source>
</evidence>
<feature type="region of interest" description="Disordered" evidence="1">
    <location>
        <begin position="109"/>
        <end position="171"/>
    </location>
</feature>
<accession>A0A6N4V8P1</accession>
<evidence type="ECO:0000256" key="2">
    <source>
        <dbReference type="SAM" id="SignalP"/>
    </source>
</evidence>
<feature type="compositionally biased region" description="Low complexity" evidence="1">
    <location>
        <begin position="39"/>
        <end position="56"/>
    </location>
</feature>
<evidence type="ECO:0000313" key="4">
    <source>
        <dbReference type="EMBL" id="BBX50981.1"/>
    </source>
</evidence>
<dbReference type="InterPro" id="IPR048054">
    <property type="entry name" value="PecA_C"/>
</dbReference>
<dbReference type="EMBL" id="AP022570">
    <property type="protein sequence ID" value="BBX50981.1"/>
    <property type="molecule type" value="Genomic_DNA"/>
</dbReference>
<feature type="chain" id="PRO_5026696463" description="PE cleavage protein A C-terminal domain-containing protein" evidence="2">
    <location>
        <begin position="31"/>
        <end position="571"/>
    </location>
</feature>
<reference evidence="4 5" key="1">
    <citation type="journal article" date="2019" name="Emerg. Microbes Infect.">
        <title>Comprehensive subspecies identification of 175 nontuberculous mycobacteria species based on 7547 genomic profiles.</title>
        <authorList>
            <person name="Matsumoto Y."/>
            <person name="Kinjo T."/>
            <person name="Motooka D."/>
            <person name="Nabeya D."/>
            <person name="Jung N."/>
            <person name="Uechi K."/>
            <person name="Horii T."/>
            <person name="Iida T."/>
            <person name="Fujita J."/>
            <person name="Nakamura S."/>
        </authorList>
    </citation>
    <scope>NUCLEOTIDE SEQUENCE [LARGE SCALE GENOMIC DNA]</scope>
    <source>
        <strain evidence="4 5">JCM 12603</strain>
    </source>
</reference>
<feature type="domain" description="PE cleavage protein A C-terminal" evidence="3">
    <location>
        <begin position="310"/>
        <end position="566"/>
    </location>
</feature>
<dbReference type="Pfam" id="PF20729">
    <property type="entry name" value="PE-PGRS_C"/>
    <property type="match status" value="1"/>
</dbReference>
<gene>
    <name evidence="4" type="ORF">MPOR_20070</name>
</gene>
<proteinExistence type="predicted"/>
<evidence type="ECO:0000313" key="5">
    <source>
        <dbReference type="Proteomes" id="UP000466785"/>
    </source>
</evidence>
<dbReference type="InterPro" id="IPR021109">
    <property type="entry name" value="Peptidase_aspartic_dom_sf"/>
</dbReference>